<dbReference type="InterPro" id="IPR001248">
    <property type="entry name" value="Pur-cyt_permease"/>
</dbReference>
<dbReference type="FunFam" id="1.10.4160.10:FF:000002">
    <property type="entry name" value="Purine-cytosine permease fcyB"/>
    <property type="match status" value="1"/>
</dbReference>
<feature type="transmembrane region" description="Helical" evidence="9">
    <location>
        <begin position="511"/>
        <end position="531"/>
    </location>
</feature>
<feature type="transmembrane region" description="Helical" evidence="9">
    <location>
        <begin position="225"/>
        <end position="243"/>
    </location>
</feature>
<comment type="subcellular location">
    <subcellularLocation>
        <location evidence="1">Membrane</location>
        <topology evidence="1">Multi-pass membrane protein</topology>
    </subcellularLocation>
</comment>
<feature type="transmembrane region" description="Helical" evidence="9">
    <location>
        <begin position="123"/>
        <end position="146"/>
    </location>
</feature>
<dbReference type="OrthoDB" id="2116389at2759"/>
<reference evidence="10" key="2">
    <citation type="journal article" date="2023" name="IMA Fungus">
        <title>Comparative genomic study of the Penicillium genus elucidates a diverse pangenome and 15 lateral gene transfer events.</title>
        <authorList>
            <person name="Petersen C."/>
            <person name="Sorensen T."/>
            <person name="Nielsen M.R."/>
            <person name="Sondergaard T.E."/>
            <person name="Sorensen J.L."/>
            <person name="Fitzpatrick D.A."/>
            <person name="Frisvad J.C."/>
            <person name="Nielsen K.L."/>
        </authorList>
    </citation>
    <scope>NUCLEOTIDE SEQUENCE</scope>
    <source>
        <strain evidence="10">IBT 30761</strain>
    </source>
</reference>
<name>A0A9W9EVR8_9EURO</name>
<dbReference type="PANTHER" id="PTHR31806">
    <property type="entry name" value="PURINE-CYTOSINE PERMEASE FCY2-RELATED"/>
    <property type="match status" value="1"/>
</dbReference>
<comment type="caution">
    <text evidence="10">The sequence shown here is derived from an EMBL/GenBank/DDBJ whole genome shotgun (WGS) entry which is preliminary data.</text>
</comment>
<keyword evidence="6 9" id="KW-1133">Transmembrane helix</keyword>
<dbReference type="Proteomes" id="UP001149074">
    <property type="component" value="Unassembled WGS sequence"/>
</dbReference>
<feature type="transmembrane region" description="Helical" evidence="9">
    <location>
        <begin position="356"/>
        <end position="384"/>
    </location>
</feature>
<dbReference type="GO" id="GO:0022857">
    <property type="term" value="F:transmembrane transporter activity"/>
    <property type="evidence" value="ECO:0007669"/>
    <property type="project" value="InterPro"/>
</dbReference>
<evidence type="ECO:0000256" key="1">
    <source>
        <dbReference type="ARBA" id="ARBA00004141"/>
    </source>
</evidence>
<feature type="transmembrane region" description="Helical" evidence="9">
    <location>
        <begin position="466"/>
        <end position="491"/>
    </location>
</feature>
<feature type="transmembrane region" description="Helical" evidence="9">
    <location>
        <begin position="158"/>
        <end position="184"/>
    </location>
</feature>
<evidence type="ECO:0000256" key="4">
    <source>
        <dbReference type="ARBA" id="ARBA00022553"/>
    </source>
</evidence>
<feature type="transmembrane region" description="Helical" evidence="9">
    <location>
        <begin position="196"/>
        <end position="219"/>
    </location>
</feature>
<gene>
    <name evidence="10" type="ORF">N7532_007622</name>
</gene>
<dbReference type="PANTHER" id="PTHR31806:SF1">
    <property type="entry name" value="PURINE-CYTOSINE PERMEASE FCY2-RELATED"/>
    <property type="match status" value="1"/>
</dbReference>
<evidence type="ECO:0000256" key="9">
    <source>
        <dbReference type="SAM" id="Phobius"/>
    </source>
</evidence>
<dbReference type="Pfam" id="PF02133">
    <property type="entry name" value="Transp_cyt_pur"/>
    <property type="match status" value="1"/>
</dbReference>
<dbReference type="GO" id="GO:0015851">
    <property type="term" value="P:nucleobase transport"/>
    <property type="evidence" value="ECO:0007669"/>
    <property type="project" value="UniProtKB-ARBA"/>
</dbReference>
<evidence type="ECO:0000313" key="11">
    <source>
        <dbReference type="Proteomes" id="UP001149074"/>
    </source>
</evidence>
<accession>A0A9W9EVR8</accession>
<feature type="transmembrane region" description="Helical" evidence="9">
    <location>
        <begin position="93"/>
        <end position="116"/>
    </location>
</feature>
<keyword evidence="5 9" id="KW-0812">Transmembrane</keyword>
<reference evidence="10" key="1">
    <citation type="submission" date="2022-11" db="EMBL/GenBank/DDBJ databases">
        <authorList>
            <person name="Petersen C."/>
        </authorList>
    </citation>
    <scope>NUCLEOTIDE SEQUENCE</scope>
    <source>
        <strain evidence="10">IBT 30761</strain>
    </source>
</reference>
<sequence>MASNHGGIVRFVYLQRIMDRILHRDVEKRAGAAEPQLFDDETGAVPASSFERGNSLYAKIQRLGGKIKVEQRGIERVPEDERTDSSYWNIGSMWLAANMVVPSFTIGVLGVPLFNLGFVDSALVIIFFNFISVLTVCFFSTFGSAFGLRQMVLSRFWFGWWGVKLIALFNVLACIGWAAANIIVGAQLINAVNPDVPGFAGILIIAFCTLIIVFFGYRVVHAYEYWSWIPTCIVFLVVLGVFAHSGDFVNISMGTGKAELGAVLSYGSTVFGFGTGYTSYAADYTVYQPSNRPRRNVFLATWLGIFPTLLFTELLGAALVTATTLNGGDNAYQAGYQDNGVGGLLGALLFPRVGGFGKFCVVILALSIIANNCPNIYSVSLTLMVMGRWTRHVPRFVWTVVATAVYIAIAIPGYSHFEAVLENFMHFIGYWLAIYEGIALTEHFVFRRGFSGYQPEDYDNRDNLPLGIAALLAFCCGVVGMVTGMSQSWYVGPIAKSAGVSPTGGDVGFELGFAFAAVSYAMLRTLELGFFKR</sequence>
<keyword evidence="4" id="KW-0597">Phosphoprotein</keyword>
<protein>
    <recommendedName>
        <fullName evidence="12">Purine-cytosine permease</fullName>
    </recommendedName>
</protein>
<dbReference type="GO" id="GO:0000329">
    <property type="term" value="C:fungal-type vacuole membrane"/>
    <property type="evidence" value="ECO:0007669"/>
    <property type="project" value="TreeGrafter"/>
</dbReference>
<feature type="transmembrane region" description="Helical" evidence="9">
    <location>
        <begin position="396"/>
        <end position="415"/>
    </location>
</feature>
<evidence type="ECO:0000256" key="3">
    <source>
        <dbReference type="ARBA" id="ARBA00022448"/>
    </source>
</evidence>
<dbReference type="Gene3D" id="1.10.4160.10">
    <property type="entry name" value="Hydantoin permease"/>
    <property type="match status" value="1"/>
</dbReference>
<dbReference type="GO" id="GO:0005886">
    <property type="term" value="C:plasma membrane"/>
    <property type="evidence" value="ECO:0007669"/>
    <property type="project" value="TreeGrafter"/>
</dbReference>
<dbReference type="RefSeq" id="XP_056470920.1">
    <property type="nucleotide sequence ID" value="XM_056620114.1"/>
</dbReference>
<organism evidence="10 11">
    <name type="scientific">Penicillium argentinense</name>
    <dbReference type="NCBI Taxonomy" id="1131581"/>
    <lineage>
        <taxon>Eukaryota</taxon>
        <taxon>Fungi</taxon>
        <taxon>Dikarya</taxon>
        <taxon>Ascomycota</taxon>
        <taxon>Pezizomycotina</taxon>
        <taxon>Eurotiomycetes</taxon>
        <taxon>Eurotiomycetidae</taxon>
        <taxon>Eurotiales</taxon>
        <taxon>Aspergillaceae</taxon>
        <taxon>Penicillium</taxon>
    </lineage>
</organism>
<comment type="similarity">
    <text evidence="2 8">Belongs to the purine-cytosine permease (2.A.39) family.</text>
</comment>
<dbReference type="InterPro" id="IPR026030">
    <property type="entry name" value="Pur-cyt_permease_Fcy2/21/22"/>
</dbReference>
<feature type="transmembrane region" description="Helical" evidence="9">
    <location>
        <begin position="297"/>
        <end position="320"/>
    </location>
</feature>
<keyword evidence="7 8" id="KW-0472">Membrane</keyword>
<proteinExistence type="inferred from homology"/>
<dbReference type="GeneID" id="81359093"/>
<keyword evidence="11" id="KW-1185">Reference proteome</keyword>
<keyword evidence="3 8" id="KW-0813">Transport</keyword>
<evidence type="ECO:0000256" key="6">
    <source>
        <dbReference type="ARBA" id="ARBA00022989"/>
    </source>
</evidence>
<evidence type="ECO:0008006" key="12">
    <source>
        <dbReference type="Google" id="ProtNLM"/>
    </source>
</evidence>
<dbReference type="AlphaFoldDB" id="A0A9W9EVR8"/>
<evidence type="ECO:0000256" key="5">
    <source>
        <dbReference type="ARBA" id="ARBA00022692"/>
    </source>
</evidence>
<dbReference type="CDD" id="cd11484">
    <property type="entry name" value="SLC-NCS1sbd_CobB-like"/>
    <property type="match status" value="1"/>
</dbReference>
<evidence type="ECO:0000256" key="2">
    <source>
        <dbReference type="ARBA" id="ARBA00008974"/>
    </source>
</evidence>
<evidence type="ECO:0000256" key="7">
    <source>
        <dbReference type="ARBA" id="ARBA00023136"/>
    </source>
</evidence>
<evidence type="ECO:0000313" key="10">
    <source>
        <dbReference type="EMBL" id="KAJ5088938.1"/>
    </source>
</evidence>
<feature type="transmembrane region" description="Helical" evidence="9">
    <location>
        <begin position="427"/>
        <end position="446"/>
    </location>
</feature>
<dbReference type="EMBL" id="JAPQKI010000009">
    <property type="protein sequence ID" value="KAJ5088938.1"/>
    <property type="molecule type" value="Genomic_DNA"/>
</dbReference>
<evidence type="ECO:0000256" key="8">
    <source>
        <dbReference type="PIRNR" id="PIRNR002744"/>
    </source>
</evidence>
<dbReference type="PIRSF" id="PIRSF002744">
    <property type="entry name" value="Pur-cyt_permease"/>
    <property type="match status" value="1"/>
</dbReference>